<evidence type="ECO:0000313" key="3">
    <source>
        <dbReference type="Proteomes" id="UP001139700"/>
    </source>
</evidence>
<feature type="domain" description="NFACT RNA-binding" evidence="1">
    <location>
        <begin position="400"/>
        <end position="496"/>
    </location>
</feature>
<dbReference type="Pfam" id="PF05670">
    <property type="entry name" value="NFACT-R_1"/>
    <property type="match status" value="1"/>
</dbReference>
<proteinExistence type="predicted"/>
<evidence type="ECO:0000313" key="2">
    <source>
        <dbReference type="EMBL" id="MCF0041671.1"/>
    </source>
</evidence>
<organism evidence="2 3">
    <name type="scientific">Dyadobacter fanqingshengii</name>
    <dbReference type="NCBI Taxonomy" id="2906443"/>
    <lineage>
        <taxon>Bacteria</taxon>
        <taxon>Pseudomonadati</taxon>
        <taxon>Bacteroidota</taxon>
        <taxon>Cytophagia</taxon>
        <taxon>Cytophagales</taxon>
        <taxon>Spirosomataceae</taxon>
        <taxon>Dyadobacter</taxon>
    </lineage>
</organism>
<accession>A0A9X1PAH9</accession>
<dbReference type="GO" id="GO:0072344">
    <property type="term" value="P:rescue of stalled ribosome"/>
    <property type="evidence" value="ECO:0007669"/>
    <property type="project" value="TreeGrafter"/>
</dbReference>
<dbReference type="InterPro" id="IPR051608">
    <property type="entry name" value="RQC_Subunit_NEMF"/>
</dbReference>
<sequence length="509" mass="58458">MHQQLAGKTFIEAFSQEKDEIILVFDTSVNDEEPVDPFFIKATLRSNFACLSFPDSFDRARRNSVNLFTDFQNQKVEFIEVYLNERAIQISFENGNKLVFKLFGNRSNLIAIDQEGIATQLFNNKLPADKSITSESLNRDIDQSFEAFVQNNERYEALFPTFGKLVNAYLAEKFQHLNNAAEKWETIQQTLDELNAPPYYLTKIELIPTLSLLPVGQIISEYNDPIEALNEFYLAYIRLSGIEKEKAEMLRVLRKRLTQTDNYLENTFKKLVELEEATKNDEIGNIIMANLHIIPERTEKIELFDFYRDQPIIVKLKKELTAQKNAKGYYRKSKNEKIELGRLNDSLSAREMERQNLTKHLNAIEAIESLRELRSYIKSNALDQTKAVATPADLFKKVEFMGYTILVGRNAKNNDVLTKQFASKDDLWLHAKDVTGSHVVIKNQPGRNFPALVIERAAELAAFYSKRKNDSLCPVIYTPKKFVRKPKGLPEGAVVVDKENVLMVEAKGE</sequence>
<dbReference type="Pfam" id="PF05833">
    <property type="entry name" value="NFACT_N"/>
    <property type="match status" value="1"/>
</dbReference>
<comment type="caution">
    <text evidence="2">The sequence shown here is derived from an EMBL/GenBank/DDBJ whole genome shotgun (WGS) entry which is preliminary data.</text>
</comment>
<dbReference type="EMBL" id="JAJTTA010000002">
    <property type="protein sequence ID" value="MCF0041671.1"/>
    <property type="molecule type" value="Genomic_DNA"/>
</dbReference>
<name>A0A9X1PAH9_9BACT</name>
<dbReference type="GO" id="GO:1990112">
    <property type="term" value="C:RQC complex"/>
    <property type="evidence" value="ECO:0007669"/>
    <property type="project" value="TreeGrafter"/>
</dbReference>
<evidence type="ECO:0000259" key="1">
    <source>
        <dbReference type="Pfam" id="PF05670"/>
    </source>
</evidence>
<reference evidence="2" key="1">
    <citation type="submission" date="2021-12" db="EMBL/GenBank/DDBJ databases">
        <title>Novel species in genus Dyadobacter.</title>
        <authorList>
            <person name="Ma C."/>
        </authorList>
    </citation>
    <scope>NUCLEOTIDE SEQUENCE</scope>
    <source>
        <strain evidence="2">CY399</strain>
    </source>
</reference>
<dbReference type="GO" id="GO:0043023">
    <property type="term" value="F:ribosomal large subunit binding"/>
    <property type="evidence" value="ECO:0007669"/>
    <property type="project" value="TreeGrafter"/>
</dbReference>
<dbReference type="PANTHER" id="PTHR15239:SF6">
    <property type="entry name" value="RIBOSOME QUALITY CONTROL COMPLEX SUBUNIT NEMF"/>
    <property type="match status" value="1"/>
</dbReference>
<dbReference type="InterPro" id="IPR008532">
    <property type="entry name" value="NFACT_RNA-bd"/>
</dbReference>
<dbReference type="RefSeq" id="WP_234614487.1">
    <property type="nucleotide sequence ID" value="NZ_CP098806.1"/>
</dbReference>
<keyword evidence="3" id="KW-1185">Reference proteome</keyword>
<protein>
    <submittedName>
        <fullName evidence="2">NFACT RNA binding domain-containing protein</fullName>
    </submittedName>
</protein>
<dbReference type="Proteomes" id="UP001139700">
    <property type="component" value="Unassembled WGS sequence"/>
</dbReference>
<dbReference type="GO" id="GO:0000049">
    <property type="term" value="F:tRNA binding"/>
    <property type="evidence" value="ECO:0007669"/>
    <property type="project" value="TreeGrafter"/>
</dbReference>
<dbReference type="AlphaFoldDB" id="A0A9X1PAH9"/>
<dbReference type="PANTHER" id="PTHR15239">
    <property type="entry name" value="NUCLEAR EXPORT MEDIATOR FACTOR NEMF"/>
    <property type="match status" value="1"/>
</dbReference>
<gene>
    <name evidence="2" type="ORF">LXM24_16315</name>
</gene>